<gene>
    <name evidence="8" type="ORF">D9V32_00285</name>
</gene>
<dbReference type="RefSeq" id="WP_121646905.1">
    <property type="nucleotide sequence ID" value="NZ_RCUX01000001.1"/>
</dbReference>
<evidence type="ECO:0000256" key="6">
    <source>
        <dbReference type="SAM" id="Phobius"/>
    </source>
</evidence>
<dbReference type="AlphaFoldDB" id="A0A3L7ABM5"/>
<dbReference type="OrthoDB" id="3171021at2"/>
<dbReference type="GO" id="GO:0005886">
    <property type="term" value="C:plasma membrane"/>
    <property type="evidence" value="ECO:0007669"/>
    <property type="project" value="UniProtKB-SubCell"/>
</dbReference>
<protein>
    <submittedName>
        <fullName evidence="8">Glycosyltransferase</fullName>
    </submittedName>
</protein>
<keyword evidence="8" id="KW-0808">Transferase</keyword>
<comment type="caution">
    <text evidence="8">The sequence shown here is derived from an EMBL/GenBank/DDBJ whole genome shotgun (WGS) entry which is preliminary data.</text>
</comment>
<evidence type="ECO:0000256" key="4">
    <source>
        <dbReference type="ARBA" id="ARBA00022989"/>
    </source>
</evidence>
<feature type="transmembrane region" description="Helical" evidence="6">
    <location>
        <begin position="349"/>
        <end position="367"/>
    </location>
</feature>
<comment type="subcellular location">
    <subcellularLocation>
        <location evidence="1">Cell membrane</location>
        <topology evidence="1">Multi-pass membrane protein</topology>
    </subcellularLocation>
</comment>
<proteinExistence type="predicted"/>
<dbReference type="PANTHER" id="PTHR30250:SF11">
    <property type="entry name" value="O-ANTIGEN TRANSPORTER-RELATED"/>
    <property type="match status" value="1"/>
</dbReference>
<keyword evidence="3 6" id="KW-0812">Transmembrane</keyword>
<feature type="transmembrane region" description="Helical" evidence="6">
    <location>
        <begin position="448"/>
        <end position="469"/>
    </location>
</feature>
<dbReference type="InterPro" id="IPR029044">
    <property type="entry name" value="Nucleotide-diphossugar_trans"/>
</dbReference>
<feature type="transmembrane region" description="Helical" evidence="6">
    <location>
        <begin position="418"/>
        <end position="442"/>
    </location>
</feature>
<keyword evidence="5 6" id="KW-0472">Membrane</keyword>
<accession>A0A3L7ABM5</accession>
<evidence type="ECO:0000256" key="3">
    <source>
        <dbReference type="ARBA" id="ARBA00022692"/>
    </source>
</evidence>
<keyword evidence="4 6" id="KW-1133">Transmembrane helix</keyword>
<reference evidence="8 9" key="1">
    <citation type="submission" date="2018-10" db="EMBL/GenBank/DDBJ databases">
        <authorList>
            <person name="Li J."/>
        </authorList>
    </citation>
    <scope>NUCLEOTIDE SEQUENCE [LARGE SCALE GENOMIC DNA]</scope>
    <source>
        <strain evidence="8 9">IF 016277</strain>
    </source>
</reference>
<evidence type="ECO:0000313" key="9">
    <source>
        <dbReference type="Proteomes" id="UP000272503"/>
    </source>
</evidence>
<name>A0A3L7ABM5_9MICO</name>
<dbReference type="CDD" id="cd00761">
    <property type="entry name" value="Glyco_tranf_GTA_type"/>
    <property type="match status" value="1"/>
</dbReference>
<feature type="transmembrane region" description="Helical" evidence="6">
    <location>
        <begin position="560"/>
        <end position="581"/>
    </location>
</feature>
<dbReference type="InterPro" id="IPR050833">
    <property type="entry name" value="Poly_Biosynth_Transport"/>
</dbReference>
<feature type="transmembrane region" description="Helical" evidence="6">
    <location>
        <begin position="536"/>
        <end position="554"/>
    </location>
</feature>
<evidence type="ECO:0000313" key="8">
    <source>
        <dbReference type="EMBL" id="RLP77809.1"/>
    </source>
</evidence>
<feature type="transmembrane region" description="Helical" evidence="6">
    <location>
        <begin position="476"/>
        <end position="497"/>
    </location>
</feature>
<feature type="transmembrane region" description="Helical" evidence="6">
    <location>
        <begin position="615"/>
        <end position="637"/>
    </location>
</feature>
<evidence type="ECO:0000256" key="1">
    <source>
        <dbReference type="ARBA" id="ARBA00004651"/>
    </source>
</evidence>
<dbReference type="Gene3D" id="3.90.550.10">
    <property type="entry name" value="Spore Coat Polysaccharide Biosynthesis Protein SpsA, Chain A"/>
    <property type="match status" value="1"/>
</dbReference>
<feature type="transmembrane region" description="Helical" evidence="6">
    <location>
        <begin position="714"/>
        <end position="736"/>
    </location>
</feature>
<evidence type="ECO:0000256" key="2">
    <source>
        <dbReference type="ARBA" id="ARBA00022475"/>
    </source>
</evidence>
<keyword evidence="2" id="KW-1003">Cell membrane</keyword>
<keyword evidence="9" id="KW-1185">Reference proteome</keyword>
<dbReference type="GO" id="GO:0016740">
    <property type="term" value="F:transferase activity"/>
    <property type="evidence" value="ECO:0007669"/>
    <property type="project" value="UniProtKB-KW"/>
</dbReference>
<dbReference type="PANTHER" id="PTHR30250">
    <property type="entry name" value="PST FAMILY PREDICTED COLANIC ACID TRANSPORTER"/>
    <property type="match status" value="1"/>
</dbReference>
<dbReference type="Pfam" id="PF00535">
    <property type="entry name" value="Glycos_transf_2"/>
    <property type="match status" value="1"/>
</dbReference>
<dbReference type="Proteomes" id="UP000272503">
    <property type="component" value="Unassembled WGS sequence"/>
</dbReference>
<feature type="transmembrane region" description="Helical" evidence="6">
    <location>
        <begin position="643"/>
        <end position="664"/>
    </location>
</feature>
<feature type="transmembrane region" description="Helical" evidence="6">
    <location>
        <begin position="503"/>
        <end position="524"/>
    </location>
</feature>
<sequence>MTPTTLPQTLPSVSVIVALHNPGPLLADFLDQAAALSEVDGVDVVIIDDFSRDGSRDTLREWATPAGCTVDFNAKNLGVALTRNRALEIATGEFVWFIDHDDSWSSEGLDILRAHAAGVDAVIGCADYQYGERESERRRIEQAPSAPRIDGAQAARLLLEGSVQGFLWTKLFRREIMGAHPFPEQRSQSDIVGVARSLAAAEDVACVDRVVYTYVRREGSITRSKSPSLESLENARDSVISATRESALPGQIDFFVAWFYCLAVVKTAVRWRASPEAVREAVDSAAQQARQISLRSVLRASPRIAGIVILLRTVPRLLPPLLTLGFLLLDASREVRGRIGRVARKFLGFSMLPAITALIPIITIPAITSTTGAAGWVAVAIGQSVGGVGAVVVELGWSAMGSQRVSRQSHGNARQNAALALTLRLVVSLPIAALSGVIAALISPEHAAESAGVAMATALAANNLVWFFVGIGKPRLILFTDALPRAILALVSVWAVYATGSLWPYVITLLVANLASVFLGSMALGLRPRHMAGFTVVRMLVALRFHTVVLTARLLSATYIVLPTTLVSLVSPSSVAVFSAADRLQRMALNALSSLPNTFQSWVGKNQRDERVRRSFLAIAVNTGFGIVAGTLFALFAPWLSHVLFSGVATVEPAFAVVCGFIILTTCISRTTGGIMLPALGRMRALTVSAASGLVVGVPTILIGASLFGAAGALIGALISEVTVLTVQIIAIRGALSSRKKD</sequence>
<feature type="domain" description="Glycosyltransferase 2-like" evidence="7">
    <location>
        <begin position="14"/>
        <end position="154"/>
    </location>
</feature>
<organism evidence="8 9">
    <name type="scientific">Mycetocola tolaasinivorans</name>
    <dbReference type="NCBI Taxonomy" id="76635"/>
    <lineage>
        <taxon>Bacteria</taxon>
        <taxon>Bacillati</taxon>
        <taxon>Actinomycetota</taxon>
        <taxon>Actinomycetes</taxon>
        <taxon>Micrococcales</taxon>
        <taxon>Microbacteriaceae</taxon>
        <taxon>Mycetocola</taxon>
    </lineage>
</organism>
<dbReference type="SUPFAM" id="SSF53448">
    <property type="entry name" value="Nucleotide-diphospho-sugar transferases"/>
    <property type="match status" value="1"/>
</dbReference>
<evidence type="ECO:0000256" key="5">
    <source>
        <dbReference type="ARBA" id="ARBA00023136"/>
    </source>
</evidence>
<feature type="transmembrane region" description="Helical" evidence="6">
    <location>
        <begin position="373"/>
        <end position="397"/>
    </location>
</feature>
<evidence type="ECO:0000259" key="7">
    <source>
        <dbReference type="Pfam" id="PF00535"/>
    </source>
</evidence>
<dbReference type="EMBL" id="RCUX01000001">
    <property type="protein sequence ID" value="RLP77809.1"/>
    <property type="molecule type" value="Genomic_DNA"/>
</dbReference>
<dbReference type="InterPro" id="IPR001173">
    <property type="entry name" value="Glyco_trans_2-like"/>
</dbReference>
<feature type="transmembrane region" description="Helical" evidence="6">
    <location>
        <begin position="685"/>
        <end position="708"/>
    </location>
</feature>